<dbReference type="GO" id="GO:0005868">
    <property type="term" value="C:cytoplasmic dynein complex"/>
    <property type="evidence" value="ECO:0007669"/>
    <property type="project" value="InterPro"/>
</dbReference>
<dbReference type="GO" id="GO:0045504">
    <property type="term" value="F:dynein heavy chain binding"/>
    <property type="evidence" value="ECO:0007669"/>
    <property type="project" value="InterPro"/>
</dbReference>
<feature type="region of interest" description="Disordered" evidence="1">
    <location>
        <begin position="492"/>
        <end position="530"/>
    </location>
</feature>
<protein>
    <submittedName>
        <fullName evidence="2">WDR60</fullName>
    </submittedName>
</protein>
<reference evidence="2 3" key="1">
    <citation type="submission" date="2020-06" db="EMBL/GenBank/DDBJ databases">
        <authorList>
            <person name="Li R."/>
            <person name="Bekaert M."/>
        </authorList>
    </citation>
    <scope>NUCLEOTIDE SEQUENCE [LARGE SCALE GENOMIC DNA]</scope>
    <source>
        <strain evidence="3">wild</strain>
    </source>
</reference>
<feature type="compositionally biased region" description="Basic and acidic residues" evidence="1">
    <location>
        <begin position="359"/>
        <end position="401"/>
    </location>
</feature>
<organism evidence="2 3">
    <name type="scientific">Mytilus coruscus</name>
    <name type="common">Sea mussel</name>
    <dbReference type="NCBI Taxonomy" id="42192"/>
    <lineage>
        <taxon>Eukaryota</taxon>
        <taxon>Metazoa</taxon>
        <taxon>Spiralia</taxon>
        <taxon>Lophotrochozoa</taxon>
        <taxon>Mollusca</taxon>
        <taxon>Bivalvia</taxon>
        <taxon>Autobranchia</taxon>
        <taxon>Pteriomorphia</taxon>
        <taxon>Mytilida</taxon>
        <taxon>Mytiloidea</taxon>
        <taxon>Mytilidae</taxon>
        <taxon>Mytilinae</taxon>
        <taxon>Mytilus</taxon>
    </lineage>
</organism>
<name>A0A6J8CVG2_MYTCO</name>
<dbReference type="InterPro" id="IPR036322">
    <property type="entry name" value="WD40_repeat_dom_sf"/>
</dbReference>
<dbReference type="PANTHER" id="PTHR16022">
    <property type="entry name" value="WD REPEAT DOMAIN 60"/>
    <property type="match status" value="1"/>
</dbReference>
<feature type="compositionally biased region" description="Basic and acidic residues" evidence="1">
    <location>
        <begin position="340"/>
        <end position="352"/>
    </location>
</feature>
<feature type="region of interest" description="Disordered" evidence="1">
    <location>
        <begin position="1"/>
        <end position="408"/>
    </location>
</feature>
<dbReference type="GO" id="GO:0042073">
    <property type="term" value="P:intraciliary transport"/>
    <property type="evidence" value="ECO:0007669"/>
    <property type="project" value="InterPro"/>
</dbReference>
<dbReference type="InterPro" id="IPR042505">
    <property type="entry name" value="DYNC2I1"/>
</dbReference>
<evidence type="ECO:0000313" key="2">
    <source>
        <dbReference type="EMBL" id="CAC5399506.1"/>
    </source>
</evidence>
<dbReference type="GO" id="GO:0005929">
    <property type="term" value="C:cilium"/>
    <property type="evidence" value="ECO:0007669"/>
    <property type="project" value="GOC"/>
</dbReference>
<dbReference type="PANTHER" id="PTHR16022:SF0">
    <property type="entry name" value="CYTOPLASMIC DYNEIN 2 INTERMEDIATE CHAIN 1"/>
    <property type="match status" value="1"/>
</dbReference>
<dbReference type="Gene3D" id="2.130.10.10">
    <property type="entry name" value="YVTN repeat-like/Quinoprotein amine dehydrogenase"/>
    <property type="match status" value="1"/>
</dbReference>
<feature type="compositionally biased region" description="Basic and acidic residues" evidence="1">
    <location>
        <begin position="1"/>
        <end position="69"/>
    </location>
</feature>
<proteinExistence type="predicted"/>
<evidence type="ECO:0000256" key="1">
    <source>
        <dbReference type="SAM" id="MobiDB-lite"/>
    </source>
</evidence>
<dbReference type="SUPFAM" id="SSF101908">
    <property type="entry name" value="Putative isomerase YbhE"/>
    <property type="match status" value="1"/>
</dbReference>
<gene>
    <name evidence="2" type="ORF">MCOR_33765</name>
</gene>
<dbReference type="OrthoDB" id="2162425at2759"/>
<evidence type="ECO:0000313" key="3">
    <source>
        <dbReference type="Proteomes" id="UP000507470"/>
    </source>
</evidence>
<keyword evidence="3" id="KW-1185">Reference proteome</keyword>
<sequence length="1058" mass="124539">MPVEKKSKEDTWTPSELKKAMGKDTLRREREERKKERLREDQNGDEKHRRRKDEDETKERRHHRDDDDRKRHKDKDRHHRNEDDEGRRRRRDRDSPDRIETTEEDRERQRRERREKREGKSKGDDDRRRKDDDDSKRRRPKDEDRERSNKDEDRRRHKDEDEKRRHRRDDDERRRDKDEERRRHRGDDDREKRRHRDDDDREKRRHRDEDGDRRGHRGDDDREKRKHHRDEDDRDRRKEKKDRDRHKESEEDERERQRRERRERKEGKDRKDGDKDDRDKRSKEERGKSAKSRDARTKSAVNGRSKPKEEEEEENDYGGYEDDFEDYEEDFEEEEEDEEPPKKRPEYNHSDDEMNDVLRALDEENDRLYKDSTKQDKYDRSDSPDDRGRGYRDSSPDEPVLRARPKSSAINFLSAKRQVMTQKTYGKTSKRARDLLEMIELDTVTFDIMDLPPVKEYELYIRSYGRSDTRQAYVQTNDDAIDRDIQTEEIDMRNKWTQHPPEDFAGSGRGDGEKDFEDEEQSQQNKQQDLGRLSKFIQQAGQTIDEESNHVIQSIIWKCLSKLTICRHVEFAYFAPTQPNMLLTVYSQPEQSNPSNPADGKGMICVWNTNEPSYPQRVFDGKGMIEGTQINHHILKDSKVMLYKFISCAIALNTPKQYAPKYVIVHFSLGRSIVAIDIFGARTQMSLMMNTIIIMFPKDLSVESQPRCCCFGPYKTSIAFAGMVDGSICAWDLREPPSLHRSVEFDKTEHLLRFPTYNTAGISDSDNHISPVTTINPVTTYVDENSQQESDSKEDSGSGMSFQLVSSEDQGRINFWVVAELTTTDPAGSEIDLGLSPGGKVKVVISSTIKLESLVREARSLGPIRSFEMQISPTDPNHFYIGTDGGYVLHGLRFGNRAFPRTFSALTDSPVDVRSIDFSPFGHPCFLASTAEGCVHLFGTKSEKPLLTWPSKIWGTRNLRCVRWSHSRPCVFYVLDDHSQLYTFDILEGDAMPAKMETLSKENVIHIAFTPHLNVTGRHPQMLVSQEDGTIQIHTISKEYREQQTLENDFLPSYLDKF</sequence>
<dbReference type="AlphaFoldDB" id="A0A6J8CVG2"/>
<feature type="compositionally biased region" description="Basic and acidic residues" evidence="1">
    <location>
        <begin position="79"/>
        <end position="297"/>
    </location>
</feature>
<dbReference type="InterPro" id="IPR015943">
    <property type="entry name" value="WD40/YVTN_repeat-like_dom_sf"/>
</dbReference>
<accession>A0A6J8CVG2</accession>
<dbReference type="Proteomes" id="UP000507470">
    <property type="component" value="Unassembled WGS sequence"/>
</dbReference>
<dbReference type="EMBL" id="CACVKT020006042">
    <property type="protein sequence ID" value="CAC5399506.1"/>
    <property type="molecule type" value="Genomic_DNA"/>
</dbReference>
<feature type="compositionally biased region" description="Acidic residues" evidence="1">
    <location>
        <begin position="310"/>
        <end position="339"/>
    </location>
</feature>
<dbReference type="SUPFAM" id="SSF50978">
    <property type="entry name" value="WD40 repeat-like"/>
    <property type="match status" value="1"/>
</dbReference>
<dbReference type="GO" id="GO:0045503">
    <property type="term" value="F:dynein light chain binding"/>
    <property type="evidence" value="ECO:0007669"/>
    <property type="project" value="InterPro"/>
</dbReference>